<dbReference type="Gene3D" id="3.40.1190.10">
    <property type="entry name" value="Mur-like, catalytic domain"/>
    <property type="match status" value="1"/>
</dbReference>
<dbReference type="GO" id="GO:0016881">
    <property type="term" value="F:acid-amino acid ligase activity"/>
    <property type="evidence" value="ECO:0007669"/>
    <property type="project" value="InterPro"/>
</dbReference>
<reference evidence="7 8" key="1">
    <citation type="submission" date="2018-03" db="EMBL/GenBank/DDBJ databases">
        <title>Phenotypic and genomic properties of Cyclonatronum proteinivorum gen. nov., sp. nov., a haloalkaliphilic bacteroidete from soda lakes possessing Na+-translocating rhodopsin.</title>
        <authorList>
            <person name="Toshchakov S.V."/>
            <person name="Korzhenkov A."/>
            <person name="Samarov N.I."/>
            <person name="Kublanov I.V."/>
            <person name="Muntyan M.S."/>
            <person name="Sorokin D.Y."/>
        </authorList>
    </citation>
    <scope>NUCLEOTIDE SEQUENCE [LARGE SCALE GENOMIC DNA]</scope>
    <source>
        <strain evidence="7 8">Omega</strain>
    </source>
</reference>
<feature type="domain" description="Mur ligase central" evidence="6">
    <location>
        <begin position="201"/>
        <end position="388"/>
    </location>
</feature>
<name>A0A345UI92_9BACT</name>
<dbReference type="SUPFAM" id="SSF53623">
    <property type="entry name" value="MurD-like peptide ligases, catalytic domain"/>
    <property type="match status" value="1"/>
</dbReference>
<sequence>MIYFIFVELLIFAFLMVVLRHSFMRAKHFLHVFQQLGYKMPEYWKYIKGNQLGAFVVTAHLFAVPLFLLSFVESRFTVTAYALLVSIFGIGFFLPTAYIRAQRPKKPLVFTPRLKRLFATVAVLYVVLVLAGSLPAWQFRVLLPDVTILALVWVLADMLTPLFVLFAASLMKPVENRIQEGFKHKARQKLAQMRDLRIIGITGSYGKTSVKFMIKTLLEERFSVCATPGSFNTPMGICKVINGDLEAHHQVLVLEMGARHRGNIKELCDIASPHIAVISNVGKAHLESFGSQEIIAKTKGELLLNSRPDATAVLNSDDPLVMGMPRRQSTTVIPAGLESGIFVVDDVRYGREGCTFTLTLKETGESATVTTRLLGEHTIRNLMLAFGVGHHFGLRLQTMALAAARIEPVEHRLELKPAGDITIIDDAFNSNPIGAKNAVDVLAQFMDGRRFIITPGMVELGEEEEAENRAFGRHIGESGIEGVYLVGPKRTRPIYEGLTEAGYAEDKIKVFESFFDARDYMNATKQPGDVVLLENDLPDVYNES</sequence>
<evidence type="ECO:0000259" key="6">
    <source>
        <dbReference type="Pfam" id="PF08245"/>
    </source>
</evidence>
<dbReference type="PANTHER" id="PTHR43024:SF1">
    <property type="entry name" value="UDP-N-ACETYLMURAMOYL-TRIPEPTIDE--D-ALANYL-D-ALANINE LIGASE"/>
    <property type="match status" value="1"/>
</dbReference>
<evidence type="ECO:0000256" key="3">
    <source>
        <dbReference type="ARBA" id="ARBA00022840"/>
    </source>
</evidence>
<feature type="transmembrane region" description="Helical" evidence="4">
    <location>
        <begin position="52"/>
        <end position="72"/>
    </location>
</feature>
<gene>
    <name evidence="7" type="ORF">CYPRO_0917</name>
</gene>
<protein>
    <submittedName>
        <fullName evidence="7">UDP-N-acetylmuramoyl-tripeptide--D-alanyl-D-alanine ligase</fullName>
    </submittedName>
</protein>
<dbReference type="Gene3D" id="3.90.190.20">
    <property type="entry name" value="Mur ligase, C-terminal domain"/>
    <property type="match status" value="1"/>
</dbReference>
<dbReference type="SUPFAM" id="SSF53244">
    <property type="entry name" value="MurD-like peptide ligases, peptide-binding domain"/>
    <property type="match status" value="1"/>
</dbReference>
<proteinExistence type="predicted"/>
<keyword evidence="4" id="KW-0472">Membrane</keyword>
<dbReference type="KEGG" id="cprv:CYPRO_0917"/>
<feature type="transmembrane region" description="Helical" evidence="4">
    <location>
        <begin position="117"/>
        <end position="136"/>
    </location>
</feature>
<dbReference type="InterPro" id="IPR004101">
    <property type="entry name" value="Mur_ligase_C"/>
</dbReference>
<organism evidence="7 8">
    <name type="scientific">Cyclonatronum proteinivorum</name>
    <dbReference type="NCBI Taxonomy" id="1457365"/>
    <lineage>
        <taxon>Bacteria</taxon>
        <taxon>Pseudomonadati</taxon>
        <taxon>Balneolota</taxon>
        <taxon>Balneolia</taxon>
        <taxon>Balneolales</taxon>
        <taxon>Cyclonatronaceae</taxon>
        <taxon>Cyclonatronum</taxon>
    </lineage>
</organism>
<dbReference type="InterPro" id="IPR036615">
    <property type="entry name" value="Mur_ligase_C_dom_sf"/>
</dbReference>
<feature type="transmembrane region" description="Helical" evidence="4">
    <location>
        <begin position="78"/>
        <end position="97"/>
    </location>
</feature>
<feature type="transmembrane region" description="Helical" evidence="4">
    <location>
        <begin position="6"/>
        <end position="23"/>
    </location>
</feature>
<dbReference type="GO" id="GO:0005524">
    <property type="term" value="F:ATP binding"/>
    <property type="evidence" value="ECO:0007669"/>
    <property type="project" value="UniProtKB-KW"/>
</dbReference>
<evidence type="ECO:0000256" key="2">
    <source>
        <dbReference type="ARBA" id="ARBA00022741"/>
    </source>
</evidence>
<keyword evidence="1 7" id="KW-0436">Ligase</keyword>
<keyword evidence="2" id="KW-0547">Nucleotide-binding</keyword>
<evidence type="ECO:0000256" key="1">
    <source>
        <dbReference type="ARBA" id="ARBA00022598"/>
    </source>
</evidence>
<feature type="transmembrane region" description="Helical" evidence="4">
    <location>
        <begin position="148"/>
        <end position="168"/>
    </location>
</feature>
<accession>A0A345UI92</accession>
<dbReference type="Pfam" id="PF08245">
    <property type="entry name" value="Mur_ligase_M"/>
    <property type="match status" value="1"/>
</dbReference>
<dbReference type="InterPro" id="IPR013221">
    <property type="entry name" value="Mur_ligase_cen"/>
</dbReference>
<keyword evidence="8" id="KW-1185">Reference proteome</keyword>
<dbReference type="Proteomes" id="UP000254808">
    <property type="component" value="Chromosome"/>
</dbReference>
<evidence type="ECO:0000259" key="5">
    <source>
        <dbReference type="Pfam" id="PF02875"/>
    </source>
</evidence>
<evidence type="ECO:0000313" key="8">
    <source>
        <dbReference type="Proteomes" id="UP000254808"/>
    </source>
</evidence>
<feature type="domain" description="Mur ligase C-terminal" evidence="5">
    <location>
        <begin position="411"/>
        <end position="533"/>
    </location>
</feature>
<dbReference type="RefSeq" id="WP_240644834.1">
    <property type="nucleotide sequence ID" value="NZ_CP027806.1"/>
</dbReference>
<dbReference type="PANTHER" id="PTHR43024">
    <property type="entry name" value="UDP-N-ACETYLMURAMOYL-TRIPEPTIDE--D-ALANYL-D-ALANINE LIGASE"/>
    <property type="match status" value="1"/>
</dbReference>
<dbReference type="EMBL" id="CP027806">
    <property type="protein sequence ID" value="AXJ00194.1"/>
    <property type="molecule type" value="Genomic_DNA"/>
</dbReference>
<evidence type="ECO:0000256" key="4">
    <source>
        <dbReference type="SAM" id="Phobius"/>
    </source>
</evidence>
<keyword evidence="3" id="KW-0067">ATP-binding</keyword>
<dbReference type="Pfam" id="PF02875">
    <property type="entry name" value="Mur_ligase_C"/>
    <property type="match status" value="1"/>
</dbReference>
<dbReference type="InterPro" id="IPR051046">
    <property type="entry name" value="MurCDEF_CellWall_CoF430Synth"/>
</dbReference>
<keyword evidence="4" id="KW-0812">Transmembrane</keyword>
<evidence type="ECO:0000313" key="7">
    <source>
        <dbReference type="EMBL" id="AXJ00194.1"/>
    </source>
</evidence>
<dbReference type="InterPro" id="IPR036565">
    <property type="entry name" value="Mur-like_cat_sf"/>
</dbReference>
<keyword evidence="4" id="KW-1133">Transmembrane helix</keyword>
<dbReference type="AlphaFoldDB" id="A0A345UI92"/>